<dbReference type="CDD" id="cd02947">
    <property type="entry name" value="TRX_family"/>
    <property type="match status" value="1"/>
</dbReference>
<sequence>MHSITLELDNRDKVAAALAGERLIVACLCAAWCGTCGSYRAAFEALAARHPEHAFVWIDIEDQADVVGDLDVENFPTLLLQRGETVAFFGTVLPDPHVAERMIQAQADHSEAELARLAQSSEERRQWQREANLRALLRDAG</sequence>
<organism evidence="2 3">
    <name type="scientific">Massilia terrae</name>
    <dbReference type="NCBI Taxonomy" id="1811224"/>
    <lineage>
        <taxon>Bacteria</taxon>
        <taxon>Pseudomonadati</taxon>
        <taxon>Pseudomonadota</taxon>
        <taxon>Betaproteobacteria</taxon>
        <taxon>Burkholderiales</taxon>
        <taxon>Oxalobacteraceae</taxon>
        <taxon>Telluria group</taxon>
        <taxon>Massilia</taxon>
    </lineage>
</organism>
<protein>
    <submittedName>
        <fullName evidence="2">Thioredoxin family protein</fullName>
    </submittedName>
</protein>
<dbReference type="Proteomes" id="UP001204621">
    <property type="component" value="Unassembled WGS sequence"/>
</dbReference>
<evidence type="ECO:0000313" key="3">
    <source>
        <dbReference type="Proteomes" id="UP001204621"/>
    </source>
</evidence>
<evidence type="ECO:0000259" key="1">
    <source>
        <dbReference type="Pfam" id="PF00085"/>
    </source>
</evidence>
<dbReference type="InterPro" id="IPR013766">
    <property type="entry name" value="Thioredoxin_domain"/>
</dbReference>
<dbReference type="Pfam" id="PF00085">
    <property type="entry name" value="Thioredoxin"/>
    <property type="match status" value="1"/>
</dbReference>
<dbReference type="InterPro" id="IPR036249">
    <property type="entry name" value="Thioredoxin-like_sf"/>
</dbReference>
<feature type="domain" description="Thioredoxin" evidence="1">
    <location>
        <begin position="21"/>
        <end position="84"/>
    </location>
</feature>
<accession>A0ABT2D413</accession>
<dbReference type="RefSeq" id="WP_258813260.1">
    <property type="nucleotide sequence ID" value="NZ_JANUGU010000007.1"/>
</dbReference>
<dbReference type="EMBL" id="JANUGU010000007">
    <property type="protein sequence ID" value="MCS0660068.1"/>
    <property type="molecule type" value="Genomic_DNA"/>
</dbReference>
<evidence type="ECO:0000313" key="2">
    <source>
        <dbReference type="EMBL" id="MCS0660068.1"/>
    </source>
</evidence>
<name>A0ABT2D413_9BURK</name>
<keyword evidence="3" id="KW-1185">Reference proteome</keyword>
<proteinExistence type="predicted"/>
<dbReference type="SUPFAM" id="SSF52833">
    <property type="entry name" value="Thioredoxin-like"/>
    <property type="match status" value="1"/>
</dbReference>
<comment type="caution">
    <text evidence="2">The sequence shown here is derived from an EMBL/GenBank/DDBJ whole genome shotgun (WGS) entry which is preliminary data.</text>
</comment>
<gene>
    <name evidence="2" type="ORF">NX778_18510</name>
</gene>
<reference evidence="2 3" key="1">
    <citation type="submission" date="2022-08" db="EMBL/GenBank/DDBJ databases">
        <title>Reclassification of Massilia species as members of the genera Telluria, Duganella, Pseudoduganella, Mokoshia gen. nov. and Zemynaea gen. nov. using orthogonal and non-orthogonal genome-based approaches.</title>
        <authorList>
            <person name="Bowman J.P."/>
        </authorList>
    </citation>
    <scope>NUCLEOTIDE SEQUENCE [LARGE SCALE GENOMIC DNA]</scope>
    <source>
        <strain evidence="2 3">JCM 31606</strain>
    </source>
</reference>
<dbReference type="Gene3D" id="3.40.30.10">
    <property type="entry name" value="Glutaredoxin"/>
    <property type="match status" value="1"/>
</dbReference>